<dbReference type="KEGG" id="spar:SPRG_17880"/>
<protein>
    <submittedName>
        <fullName evidence="1">Uncharacterized protein</fullName>
    </submittedName>
</protein>
<evidence type="ECO:0000313" key="2">
    <source>
        <dbReference type="Proteomes" id="UP000030745"/>
    </source>
</evidence>
<dbReference type="OrthoDB" id="10624692at2759"/>
<reference evidence="1 2" key="1">
    <citation type="journal article" date="2013" name="PLoS Genet.">
        <title>Distinctive expansion of potential virulence genes in the genome of the oomycete fish pathogen Saprolegnia parasitica.</title>
        <authorList>
            <person name="Jiang R.H."/>
            <person name="de Bruijn I."/>
            <person name="Haas B.J."/>
            <person name="Belmonte R."/>
            <person name="Lobach L."/>
            <person name="Christie J."/>
            <person name="van den Ackerveken G."/>
            <person name="Bottin A."/>
            <person name="Bulone V."/>
            <person name="Diaz-Moreno S.M."/>
            <person name="Dumas B."/>
            <person name="Fan L."/>
            <person name="Gaulin E."/>
            <person name="Govers F."/>
            <person name="Grenville-Briggs L.J."/>
            <person name="Horner N.R."/>
            <person name="Levin J.Z."/>
            <person name="Mammella M."/>
            <person name="Meijer H.J."/>
            <person name="Morris P."/>
            <person name="Nusbaum C."/>
            <person name="Oome S."/>
            <person name="Phillips A.J."/>
            <person name="van Rooyen D."/>
            <person name="Rzeszutek E."/>
            <person name="Saraiva M."/>
            <person name="Secombes C.J."/>
            <person name="Seidl M.F."/>
            <person name="Snel B."/>
            <person name="Stassen J.H."/>
            <person name="Sykes S."/>
            <person name="Tripathy S."/>
            <person name="van den Berg H."/>
            <person name="Vega-Arreguin J.C."/>
            <person name="Wawra S."/>
            <person name="Young S.K."/>
            <person name="Zeng Q."/>
            <person name="Dieguez-Uribeondo J."/>
            <person name="Russ C."/>
            <person name="Tyler B.M."/>
            <person name="van West P."/>
        </authorList>
    </citation>
    <scope>NUCLEOTIDE SEQUENCE [LARGE SCALE GENOMIC DNA]</scope>
    <source>
        <strain evidence="1 2">CBS 223.65</strain>
    </source>
</reference>
<sequence>MRLGHWKHRLVEARQRHGLPREIEVRLEVLEVPLTTTCLAIETYVAHHGHLDSMSGAFVVPASSNWPPALHGTALGTFVATLTPDNSELTAGQKIVLHTLGVTLPPGTDAPFGRYHSLDDVSVDWVACFLALETFQLRERPLLRA</sequence>
<organism evidence="1 2">
    <name type="scientific">Saprolegnia parasitica (strain CBS 223.65)</name>
    <dbReference type="NCBI Taxonomy" id="695850"/>
    <lineage>
        <taxon>Eukaryota</taxon>
        <taxon>Sar</taxon>
        <taxon>Stramenopiles</taxon>
        <taxon>Oomycota</taxon>
        <taxon>Saprolegniomycetes</taxon>
        <taxon>Saprolegniales</taxon>
        <taxon>Saprolegniaceae</taxon>
        <taxon>Saprolegnia</taxon>
    </lineage>
</organism>
<accession>A0A067BES0</accession>
<keyword evidence="2" id="KW-1185">Reference proteome</keyword>
<dbReference type="GeneID" id="24139408"/>
<dbReference type="VEuPathDB" id="FungiDB:SPRG_17880"/>
<proteinExistence type="predicted"/>
<dbReference type="RefSeq" id="XP_012212680.1">
    <property type="nucleotide sequence ID" value="XM_012357290.1"/>
</dbReference>
<dbReference type="AlphaFoldDB" id="A0A067BES0"/>
<name>A0A067BES0_SAPPC</name>
<gene>
    <name evidence="1" type="ORF">SPRG_17880</name>
</gene>
<dbReference type="EMBL" id="KK584021">
    <property type="protein sequence ID" value="KDO16613.1"/>
    <property type="molecule type" value="Genomic_DNA"/>
</dbReference>
<dbReference type="Proteomes" id="UP000030745">
    <property type="component" value="Unassembled WGS sequence"/>
</dbReference>
<evidence type="ECO:0000313" key="1">
    <source>
        <dbReference type="EMBL" id="KDO16613.1"/>
    </source>
</evidence>